<organism evidence="1 2">
    <name type="scientific">Tieghemiomyces parasiticus</name>
    <dbReference type="NCBI Taxonomy" id="78921"/>
    <lineage>
        <taxon>Eukaryota</taxon>
        <taxon>Fungi</taxon>
        <taxon>Fungi incertae sedis</taxon>
        <taxon>Zoopagomycota</taxon>
        <taxon>Kickxellomycotina</taxon>
        <taxon>Dimargaritomycetes</taxon>
        <taxon>Dimargaritales</taxon>
        <taxon>Dimargaritaceae</taxon>
        <taxon>Tieghemiomyces</taxon>
    </lineage>
</organism>
<dbReference type="Proteomes" id="UP001150569">
    <property type="component" value="Unassembled WGS sequence"/>
</dbReference>
<dbReference type="InterPro" id="IPR051720">
    <property type="entry name" value="rRNA_MeTrfase/Polyamine_Synth"/>
</dbReference>
<dbReference type="PANTHER" id="PTHR23290">
    <property type="entry name" value="RRNA N6-ADENOSINE-METHYLTRANSFERASE METTL5"/>
    <property type="match status" value="1"/>
</dbReference>
<proteinExistence type="predicted"/>
<dbReference type="CDD" id="cd02440">
    <property type="entry name" value="AdoMet_MTases"/>
    <property type="match status" value="1"/>
</dbReference>
<dbReference type="EMBL" id="JANBPT010000026">
    <property type="protein sequence ID" value="KAJ1929716.1"/>
    <property type="molecule type" value="Genomic_DNA"/>
</dbReference>
<sequence length="252" mass="27438">MKLKALESHLQEVEVFSDPKVQFEQYPTSAHLAARIAYMAETTYGDLTDKAVADLGCGCGMLSIAAGIMGAGLLYGFDIDDDALEIAQGNLETFELEMELVRVNVVAGRLLEEEAARTEKKEGGPRQAGGKPANVAASSAAQDIALDRIAPPLARFAKQFDTVIMNPPFGTKPGNRGIDMAFLRVALGLARTAVYSLHKSSTRDYILQRAAAWGAKGTVLAQLRFDVPQMYKFHKRASVDVEVDLWRFELGD</sequence>
<reference evidence="1" key="1">
    <citation type="submission" date="2022-07" db="EMBL/GenBank/DDBJ databases">
        <title>Phylogenomic reconstructions and comparative analyses of Kickxellomycotina fungi.</title>
        <authorList>
            <person name="Reynolds N.K."/>
            <person name="Stajich J.E."/>
            <person name="Barry K."/>
            <person name="Grigoriev I.V."/>
            <person name="Crous P."/>
            <person name="Smith M.E."/>
        </authorList>
    </citation>
    <scope>NUCLEOTIDE SEQUENCE</scope>
    <source>
        <strain evidence="1">RSA 861</strain>
    </source>
</reference>
<evidence type="ECO:0000313" key="1">
    <source>
        <dbReference type="EMBL" id="KAJ1929716.1"/>
    </source>
</evidence>
<dbReference type="Pfam" id="PF06325">
    <property type="entry name" value="PrmA"/>
    <property type="match status" value="1"/>
</dbReference>
<dbReference type="GO" id="GO:0003676">
    <property type="term" value="F:nucleic acid binding"/>
    <property type="evidence" value="ECO:0007669"/>
    <property type="project" value="InterPro"/>
</dbReference>
<name>A0A9W8DYR8_9FUNG</name>
<dbReference type="Gene3D" id="3.40.50.150">
    <property type="entry name" value="Vaccinia Virus protein VP39"/>
    <property type="match status" value="1"/>
</dbReference>
<comment type="caution">
    <text evidence="1">The sequence shown here is derived from an EMBL/GenBank/DDBJ whole genome shotgun (WGS) entry which is preliminary data.</text>
</comment>
<evidence type="ECO:0000313" key="2">
    <source>
        <dbReference type="Proteomes" id="UP001150569"/>
    </source>
</evidence>
<keyword evidence="2" id="KW-1185">Reference proteome</keyword>
<dbReference type="AlphaFoldDB" id="A0A9W8DYR8"/>
<accession>A0A9W8DYR8</accession>
<dbReference type="SUPFAM" id="SSF53335">
    <property type="entry name" value="S-adenosyl-L-methionine-dependent methyltransferases"/>
    <property type="match status" value="1"/>
</dbReference>
<dbReference type="OrthoDB" id="7848332at2759"/>
<dbReference type="InterPro" id="IPR029063">
    <property type="entry name" value="SAM-dependent_MTases_sf"/>
</dbReference>
<dbReference type="InterPro" id="IPR002052">
    <property type="entry name" value="DNA_methylase_N6_adenine_CS"/>
</dbReference>
<evidence type="ECO:0008006" key="3">
    <source>
        <dbReference type="Google" id="ProtNLM"/>
    </source>
</evidence>
<gene>
    <name evidence="1" type="ORF">IWQ60_000935</name>
</gene>
<dbReference type="PANTHER" id="PTHR23290:SF0">
    <property type="entry name" value="RRNA N6-ADENOSINE-METHYLTRANSFERASE METTL5"/>
    <property type="match status" value="1"/>
</dbReference>
<protein>
    <recommendedName>
        <fullName evidence="3">S-adenosyl-L-methionine-dependent methyltransferase</fullName>
    </recommendedName>
</protein>
<dbReference type="PROSITE" id="PS00092">
    <property type="entry name" value="N6_MTASE"/>
    <property type="match status" value="1"/>
</dbReference>
<dbReference type="GO" id="GO:0008988">
    <property type="term" value="F:rRNA (adenine-N6-)-methyltransferase activity"/>
    <property type="evidence" value="ECO:0007669"/>
    <property type="project" value="TreeGrafter"/>
</dbReference>